<feature type="domain" description="Band 7" evidence="8">
    <location>
        <begin position="22"/>
        <end position="186"/>
    </location>
</feature>
<dbReference type="Proteomes" id="UP000192872">
    <property type="component" value="Unassembled WGS sequence"/>
</dbReference>
<dbReference type="EMBL" id="LWDL01000015">
    <property type="protein sequence ID" value="OQW52217.1"/>
    <property type="molecule type" value="Genomic_DNA"/>
</dbReference>
<evidence type="ECO:0000256" key="6">
    <source>
        <dbReference type="PIRNR" id="PIRNR005651"/>
    </source>
</evidence>
<dbReference type="InterPro" id="IPR001107">
    <property type="entry name" value="Band_7"/>
</dbReference>
<gene>
    <name evidence="9" type="ORF">A4S15_08665</name>
</gene>
<accession>A0A1W9HY25</accession>
<keyword evidence="4" id="KW-1133">Transmembrane helix</keyword>
<dbReference type="Gene3D" id="3.30.479.30">
    <property type="entry name" value="Band 7 domain"/>
    <property type="match status" value="1"/>
</dbReference>
<dbReference type="PANTHER" id="PTHR42911">
    <property type="entry name" value="MODULATOR OF FTSH PROTEASE HFLC"/>
    <property type="match status" value="1"/>
</dbReference>
<feature type="region of interest" description="Disordered" evidence="7">
    <location>
        <begin position="186"/>
        <end position="206"/>
    </location>
</feature>
<dbReference type="RefSeq" id="WP_376801374.1">
    <property type="nucleotide sequence ID" value="NZ_DBNB01000021.1"/>
</dbReference>
<dbReference type="PANTHER" id="PTHR42911:SF1">
    <property type="entry name" value="MODULATOR OF FTSH PROTEASE HFLC"/>
    <property type="match status" value="1"/>
</dbReference>
<dbReference type="GO" id="GO:0016020">
    <property type="term" value="C:membrane"/>
    <property type="evidence" value="ECO:0007669"/>
    <property type="project" value="UniProtKB-SubCell"/>
</dbReference>
<dbReference type="SMART" id="SM00244">
    <property type="entry name" value="PHB"/>
    <property type="match status" value="1"/>
</dbReference>
<comment type="subcellular location">
    <subcellularLocation>
        <location evidence="1">Membrane</location>
        <topology evidence="1">Single-pass membrane protein</topology>
    </subcellularLocation>
</comment>
<dbReference type="InterPro" id="IPR036013">
    <property type="entry name" value="Band_7/SPFH_dom_sf"/>
</dbReference>
<comment type="similarity">
    <text evidence="2 6">Belongs to the band 7/mec-2 family. HflC subfamily.</text>
</comment>
<evidence type="ECO:0000313" key="9">
    <source>
        <dbReference type="EMBL" id="OQW52217.1"/>
    </source>
</evidence>
<dbReference type="STRING" id="1827387.A4S15_08665"/>
<evidence type="ECO:0000256" key="2">
    <source>
        <dbReference type="ARBA" id="ARBA00007862"/>
    </source>
</evidence>
<dbReference type="PIRSF" id="PIRSF005651">
    <property type="entry name" value="HflC"/>
    <property type="match status" value="1"/>
</dbReference>
<keyword evidence="3" id="KW-0812">Transmembrane</keyword>
<sequence>MNQARLIGVTIALGVAVFLGTRCVYIVREAQQALLLQFGEIRKVDQKPGLFLKFPEPFQNVVYIENRLIPLQTPELEITDSLQRRFVVDAVARWRVTDTKRFYQAVGGNIPAAGARIEPILSASIRRIIGQRPFNEVLAERRAEIMKEIEDQAIPQIRALGIELVDVRIRRADQPDEISSRTYERMRSDRQREATDLRARGQEEARRIKSEAENQAVVLRADAQRQSEIRRGEGESLRNKTFADAFSKDPDFFVFYRSMRAYETSLQGKDTSYVLSPRSDFFRFFENPGLSEKPAN</sequence>
<evidence type="ECO:0000256" key="5">
    <source>
        <dbReference type="ARBA" id="ARBA00023136"/>
    </source>
</evidence>
<dbReference type="SUPFAM" id="SSF117892">
    <property type="entry name" value="Band 7/SPFH domain"/>
    <property type="match status" value="1"/>
</dbReference>
<evidence type="ECO:0000256" key="7">
    <source>
        <dbReference type="SAM" id="MobiDB-lite"/>
    </source>
</evidence>
<dbReference type="AlphaFoldDB" id="A0A1W9HY25"/>
<comment type="caution">
    <text evidence="9">The sequence shown here is derived from an EMBL/GenBank/DDBJ whole genome shotgun (WGS) entry which is preliminary data.</text>
</comment>
<dbReference type="CDD" id="cd03405">
    <property type="entry name" value="SPFH_HflC"/>
    <property type="match status" value="1"/>
</dbReference>
<name>A0A1W9HY25_9HYPH</name>
<evidence type="ECO:0000256" key="1">
    <source>
        <dbReference type="ARBA" id="ARBA00004167"/>
    </source>
</evidence>
<dbReference type="InterPro" id="IPR010200">
    <property type="entry name" value="HflC"/>
</dbReference>
<evidence type="ECO:0000259" key="8">
    <source>
        <dbReference type="SMART" id="SM00244"/>
    </source>
</evidence>
<keyword evidence="5" id="KW-0472">Membrane</keyword>
<evidence type="ECO:0000256" key="4">
    <source>
        <dbReference type="ARBA" id="ARBA00022989"/>
    </source>
</evidence>
<comment type="function">
    <text evidence="6">HflC and HflK could regulate a protease.</text>
</comment>
<proteinExistence type="inferred from homology"/>
<reference evidence="9 10" key="1">
    <citation type="journal article" date="2017" name="Water Res.">
        <title>Comammox in drinking water systems.</title>
        <authorList>
            <person name="Wang Y."/>
            <person name="Ma L."/>
            <person name="Mao Y."/>
            <person name="Jiang X."/>
            <person name="Xia Y."/>
            <person name="Yu K."/>
            <person name="Li B."/>
            <person name="Zhang T."/>
        </authorList>
    </citation>
    <scope>NUCLEOTIDE SEQUENCE [LARGE SCALE GENOMIC DNA]</scope>
    <source>
        <strain evidence="9">SG_bin8</strain>
    </source>
</reference>
<protein>
    <recommendedName>
        <fullName evidence="6">Protein HflC</fullName>
    </recommendedName>
</protein>
<evidence type="ECO:0000256" key="3">
    <source>
        <dbReference type="ARBA" id="ARBA00022692"/>
    </source>
</evidence>
<organism evidence="9 10">
    <name type="scientific">Candidatus Raskinella chloraquaticus</name>
    <dbReference type="NCBI Taxonomy" id="1951219"/>
    <lineage>
        <taxon>Bacteria</taxon>
        <taxon>Pseudomonadati</taxon>
        <taxon>Pseudomonadota</taxon>
        <taxon>Alphaproteobacteria</taxon>
        <taxon>Hyphomicrobiales</taxon>
        <taxon>Phreatobacteraceae</taxon>
        <taxon>Candidatus Raskinella</taxon>
    </lineage>
</organism>
<dbReference type="Pfam" id="PF01145">
    <property type="entry name" value="Band_7"/>
    <property type="match status" value="1"/>
</dbReference>
<evidence type="ECO:0000313" key="10">
    <source>
        <dbReference type="Proteomes" id="UP000192872"/>
    </source>
</evidence>